<organism evidence="1 2">
    <name type="scientific">Dendrolimus kikuchii</name>
    <dbReference type="NCBI Taxonomy" id="765133"/>
    <lineage>
        <taxon>Eukaryota</taxon>
        <taxon>Metazoa</taxon>
        <taxon>Ecdysozoa</taxon>
        <taxon>Arthropoda</taxon>
        <taxon>Hexapoda</taxon>
        <taxon>Insecta</taxon>
        <taxon>Pterygota</taxon>
        <taxon>Neoptera</taxon>
        <taxon>Endopterygota</taxon>
        <taxon>Lepidoptera</taxon>
        <taxon>Glossata</taxon>
        <taxon>Ditrysia</taxon>
        <taxon>Bombycoidea</taxon>
        <taxon>Lasiocampidae</taxon>
        <taxon>Dendrolimus</taxon>
    </lineage>
</organism>
<proteinExistence type="predicted"/>
<dbReference type="Proteomes" id="UP000824533">
    <property type="component" value="Linkage Group LG18"/>
</dbReference>
<sequence length="120" mass="13574">MAQNPRKYFIKDLINKTYPMEVWIQGTIEQTVGNKILILSDTTARAKIKCETADGIIDKNSIKKGTYCCIIGTVISSKGLPEIQATKFIDLHSQPQMKFAWESEVRETELFLEGKFVTSV</sequence>
<comment type="caution">
    <text evidence="1">The sequence shown here is derived from an EMBL/GenBank/DDBJ whole genome shotgun (WGS) entry which is preliminary data.</text>
</comment>
<name>A0ACC1CR61_9NEOP</name>
<keyword evidence="2" id="KW-1185">Reference proteome</keyword>
<protein>
    <submittedName>
        <fullName evidence="1">Uncharacterized protein</fullName>
    </submittedName>
</protein>
<dbReference type="EMBL" id="CM034404">
    <property type="protein sequence ID" value="KAJ0174168.1"/>
    <property type="molecule type" value="Genomic_DNA"/>
</dbReference>
<accession>A0ACC1CR61</accession>
<reference evidence="1 2" key="1">
    <citation type="journal article" date="2021" name="Front. Genet.">
        <title>Chromosome-Level Genome Assembly Reveals Significant Gene Expansion in the Toll and IMD Signaling Pathways of Dendrolimus kikuchii.</title>
        <authorList>
            <person name="Zhou J."/>
            <person name="Wu P."/>
            <person name="Xiong Z."/>
            <person name="Liu N."/>
            <person name="Zhao N."/>
            <person name="Ji M."/>
            <person name="Qiu Y."/>
            <person name="Yang B."/>
        </authorList>
    </citation>
    <scope>NUCLEOTIDE SEQUENCE [LARGE SCALE GENOMIC DNA]</scope>
    <source>
        <strain evidence="1">Ann1</strain>
    </source>
</reference>
<gene>
    <name evidence="1" type="ORF">K1T71_010314</name>
</gene>
<evidence type="ECO:0000313" key="2">
    <source>
        <dbReference type="Proteomes" id="UP000824533"/>
    </source>
</evidence>
<evidence type="ECO:0000313" key="1">
    <source>
        <dbReference type="EMBL" id="KAJ0174168.1"/>
    </source>
</evidence>